<keyword evidence="2" id="KW-1185">Reference proteome</keyword>
<protein>
    <submittedName>
        <fullName evidence="1">Uncharacterized protein</fullName>
    </submittedName>
</protein>
<dbReference type="RefSeq" id="WP_318600120.1">
    <property type="nucleotide sequence ID" value="NZ_JAWSTH010000097.1"/>
</dbReference>
<reference evidence="1 2" key="2">
    <citation type="submission" date="2023-10" db="EMBL/GenBank/DDBJ databases">
        <authorList>
            <person name="Han X.F."/>
        </authorList>
    </citation>
    <scope>NUCLEOTIDE SEQUENCE [LARGE SCALE GENOMIC DNA]</scope>
    <source>
        <strain evidence="1 2">KCTC 39840</strain>
    </source>
</reference>
<sequence length="71" mass="7551">MARLRLEADLIFDDGDPAAQQTYDALVALAPALRTIPGARGVTPSRVALHLCHHDEEDGGACEPLSAWEVG</sequence>
<evidence type="ECO:0000313" key="1">
    <source>
        <dbReference type="EMBL" id="MDW5597654.1"/>
    </source>
</evidence>
<organism evidence="1 2">
    <name type="scientific">Conexibacter stalactiti</name>
    <dbReference type="NCBI Taxonomy" id="1940611"/>
    <lineage>
        <taxon>Bacteria</taxon>
        <taxon>Bacillati</taxon>
        <taxon>Actinomycetota</taxon>
        <taxon>Thermoleophilia</taxon>
        <taxon>Solirubrobacterales</taxon>
        <taxon>Conexibacteraceae</taxon>
        <taxon>Conexibacter</taxon>
    </lineage>
</organism>
<comment type="caution">
    <text evidence="1">The sequence shown here is derived from an EMBL/GenBank/DDBJ whole genome shotgun (WGS) entry which is preliminary data.</text>
</comment>
<name>A0ABU4HWW1_9ACTN</name>
<evidence type="ECO:0000313" key="2">
    <source>
        <dbReference type="Proteomes" id="UP001284601"/>
    </source>
</evidence>
<reference evidence="2" key="1">
    <citation type="submission" date="2023-07" db="EMBL/GenBank/DDBJ databases">
        <title>Conexibacter stalactiti sp. nov., isolated from stalactites in a lava cave and emended description of the genus Conexibacter.</title>
        <authorList>
            <person name="Lee S.D."/>
        </authorList>
    </citation>
    <scope>NUCLEOTIDE SEQUENCE [LARGE SCALE GENOMIC DNA]</scope>
    <source>
        <strain evidence="2">KCTC 39840</strain>
    </source>
</reference>
<dbReference type="Proteomes" id="UP001284601">
    <property type="component" value="Unassembled WGS sequence"/>
</dbReference>
<proteinExistence type="predicted"/>
<accession>A0ABU4HWW1</accession>
<gene>
    <name evidence="1" type="ORF">R7226_25105</name>
</gene>
<dbReference type="EMBL" id="JAWSTH010000097">
    <property type="protein sequence ID" value="MDW5597654.1"/>
    <property type="molecule type" value="Genomic_DNA"/>
</dbReference>